<dbReference type="AlphaFoldDB" id="A0A9X1DBP2"/>
<gene>
    <name evidence="2" type="ORF">KK488_08820</name>
</gene>
<name>A0A9X1DBP2_9SPHN</name>
<reference evidence="2" key="1">
    <citation type="submission" date="2021-05" db="EMBL/GenBank/DDBJ databases">
        <title>Genome of Sphingobium sp. strain.</title>
        <authorList>
            <person name="Fan R."/>
        </authorList>
    </citation>
    <scope>NUCLEOTIDE SEQUENCE</scope>
    <source>
        <strain evidence="2">H33</strain>
    </source>
</reference>
<proteinExistence type="predicted"/>
<dbReference type="Proteomes" id="UP001138757">
    <property type="component" value="Unassembled WGS sequence"/>
</dbReference>
<dbReference type="InterPro" id="IPR011059">
    <property type="entry name" value="Metal-dep_hydrolase_composite"/>
</dbReference>
<dbReference type="InterPro" id="IPR020043">
    <property type="entry name" value="Deacetylase_Atu3266-like"/>
</dbReference>
<dbReference type="EMBL" id="JAHGAW010000005">
    <property type="protein sequence ID" value="MBT2187046.1"/>
    <property type="molecule type" value="Genomic_DNA"/>
</dbReference>
<dbReference type="InterPro" id="IPR006680">
    <property type="entry name" value="Amidohydro-rel"/>
</dbReference>
<feature type="domain" description="Amidohydrolase-related" evidence="1">
    <location>
        <begin position="78"/>
        <end position="214"/>
    </location>
</feature>
<comment type="caution">
    <text evidence="2">The sequence shown here is derived from an EMBL/GenBank/DDBJ whole genome shotgun (WGS) entry which is preliminary data.</text>
</comment>
<dbReference type="InterPro" id="IPR032466">
    <property type="entry name" value="Metal_Hydrolase"/>
</dbReference>
<dbReference type="Gene3D" id="3.20.20.140">
    <property type="entry name" value="Metal-dependent hydrolases"/>
    <property type="match status" value="1"/>
</dbReference>
<keyword evidence="3" id="KW-1185">Reference proteome</keyword>
<dbReference type="Pfam" id="PF01979">
    <property type="entry name" value="Amidohydro_1"/>
    <property type="match status" value="2"/>
</dbReference>
<dbReference type="SUPFAM" id="SSF51338">
    <property type="entry name" value="Composite domain of metallo-dependent hydrolases"/>
    <property type="match status" value="1"/>
</dbReference>
<evidence type="ECO:0000313" key="3">
    <source>
        <dbReference type="Proteomes" id="UP001138757"/>
    </source>
</evidence>
<evidence type="ECO:0000313" key="2">
    <source>
        <dbReference type="EMBL" id="MBT2187046.1"/>
    </source>
</evidence>
<dbReference type="PANTHER" id="PTHR42717:SF1">
    <property type="entry name" value="IMIDAZOLONEPROPIONASE AND RELATED AMIDOHYDROLASES"/>
    <property type="match status" value="1"/>
</dbReference>
<feature type="domain" description="Amidohydrolase-related" evidence="1">
    <location>
        <begin position="280"/>
        <end position="389"/>
    </location>
</feature>
<evidence type="ECO:0000259" key="1">
    <source>
        <dbReference type="Pfam" id="PF01979"/>
    </source>
</evidence>
<dbReference type="Gene3D" id="2.30.40.10">
    <property type="entry name" value="Urease, subunit C, domain 1"/>
    <property type="match status" value="1"/>
</dbReference>
<dbReference type="RefSeq" id="WP_214622799.1">
    <property type="nucleotide sequence ID" value="NZ_JAHGAW010000005.1"/>
</dbReference>
<dbReference type="GO" id="GO:0016810">
    <property type="term" value="F:hydrolase activity, acting on carbon-nitrogen (but not peptide) bonds"/>
    <property type="evidence" value="ECO:0007669"/>
    <property type="project" value="InterPro"/>
</dbReference>
<organism evidence="2 3">
    <name type="scientific">Sphingobium nicotianae</name>
    <dbReference type="NCBI Taxonomy" id="2782607"/>
    <lineage>
        <taxon>Bacteria</taxon>
        <taxon>Pseudomonadati</taxon>
        <taxon>Pseudomonadota</taxon>
        <taxon>Alphaproteobacteria</taxon>
        <taxon>Sphingomonadales</taxon>
        <taxon>Sphingomonadaceae</taxon>
        <taxon>Sphingobium</taxon>
    </lineage>
</organism>
<sequence>MPIARRTFIAMAGAAALTSHGWAAAPRYDLVIKGGRVIDPARGIDAMLDVAIAGGKIAAMGKTIDPGAAQILDATGKLVTPGLIDIHTHASVDPASAGLMLAEGVTGWIEAGWEGAETVDQGIAAVRAAPQKAAFLLNIGRKGVMTTAGETMDLSLADAAAARAAIAAHRDVIVGVKARLSRSIAGDHDLDVLRRAQQAASAFGLPVMIHIGGTFSPLGQLLDLLKPGDIVTHMYAPPPHAIIGDDGRVIPEAIAARKRCVRFDWGHGTHGHVLWEVAEQAARQGFLPDTVSTDWTIAGDRTGVVNMPTIMSNVLALGVPLDQVVAMATINAARSFTFFKGRGTLAPGAPADVAVLELRQGQFELVDTAGKKRPATCKFFPAATILDGKIAARAA</sequence>
<dbReference type="GO" id="GO:0019213">
    <property type="term" value="F:deacetylase activity"/>
    <property type="evidence" value="ECO:0007669"/>
    <property type="project" value="InterPro"/>
</dbReference>
<protein>
    <submittedName>
        <fullName evidence="2">Amidohydrolase family protein</fullName>
    </submittedName>
</protein>
<accession>A0A9X1DBP2</accession>
<dbReference type="SUPFAM" id="SSF51556">
    <property type="entry name" value="Metallo-dependent hydrolases"/>
    <property type="match status" value="1"/>
</dbReference>
<dbReference type="PANTHER" id="PTHR42717">
    <property type="entry name" value="DIHYDROOROTASE-RELATED"/>
    <property type="match status" value="1"/>
</dbReference>